<dbReference type="InterPro" id="IPR052173">
    <property type="entry name" value="Beta-lactam_resp_regulator"/>
</dbReference>
<dbReference type="EMBL" id="JAGYPJ010000001">
    <property type="protein sequence ID" value="MBS4199619.1"/>
    <property type="molecule type" value="Genomic_DNA"/>
</dbReference>
<dbReference type="PANTHER" id="PTHR34978">
    <property type="entry name" value="POSSIBLE SENSOR-TRANSDUCER PROTEIN BLAR"/>
    <property type="match status" value="1"/>
</dbReference>
<keyword evidence="4" id="KW-1185">Reference proteome</keyword>
<feature type="transmembrane region" description="Helical" evidence="1">
    <location>
        <begin position="328"/>
        <end position="347"/>
    </location>
</feature>
<feature type="transmembrane region" description="Helical" evidence="1">
    <location>
        <begin position="44"/>
        <end position="61"/>
    </location>
</feature>
<dbReference type="CDD" id="cd07341">
    <property type="entry name" value="M56_BlaR1_MecR1_like"/>
    <property type="match status" value="1"/>
</dbReference>
<feature type="transmembrane region" description="Helical" evidence="1">
    <location>
        <begin position="121"/>
        <end position="141"/>
    </location>
</feature>
<dbReference type="Pfam" id="PF05569">
    <property type="entry name" value="Peptidase_M56"/>
    <property type="match status" value="1"/>
</dbReference>
<sequence length="503" mass="58026">MEQFLTILVHCFKWTLVTSLLSSIIAIFILMIRTLFKKKLQPRWFVSLWLILVIRLMLPWIPESSFSLFNLFTPSKSDVSIPFQLNHTLYSEPSFVTLQPRTELDTNTTSGNPTSSNLHPIIIIAAFIWLAGMVIGIIQLYRSNRQFSKCLHSAISISDTSVLELFNICKQKSKTNYDIQLMASPAIFSPALYGLWRPKLILPSEQLQEYSKKDLTCIFYHELAHFKHRDIGINWLMMIMLLLHWFNPLLWYCYSRMREDQELSSDAFALSKIGSDDPVVYGYTILKVIQSNMDLPQFPRVANFISTKSQMMRRMKMIRSFRKENRRWFIVGIFLVAIVSAVSLSNAKIFSKSVTVSIPAGWEVFQQAEAEMIYVPKEQSGEYGPLNITVGNYKELERETGNMIMQLEHYKQSDNLESWLKRMRDSAARDGVDLQQITDPEIGPLLIQQDEDYIHVLSFLYGSQPKVISLLAGGKYADLDVIKQEGVYKIFKQMVSEVQKGSK</sequence>
<keyword evidence="1" id="KW-1133">Transmembrane helix</keyword>
<evidence type="ECO:0000256" key="1">
    <source>
        <dbReference type="SAM" id="Phobius"/>
    </source>
</evidence>
<feature type="transmembrane region" description="Helical" evidence="1">
    <location>
        <begin position="233"/>
        <end position="254"/>
    </location>
</feature>
<comment type="caution">
    <text evidence="3">The sequence shown here is derived from an EMBL/GenBank/DDBJ whole genome shotgun (WGS) entry which is preliminary data.</text>
</comment>
<proteinExistence type="predicted"/>
<feature type="transmembrane region" description="Helical" evidence="1">
    <location>
        <begin position="12"/>
        <end position="32"/>
    </location>
</feature>
<organism evidence="3 4">
    <name type="scientific">Lederbergia citrisecunda</name>
    <dbReference type="NCBI Taxonomy" id="2833583"/>
    <lineage>
        <taxon>Bacteria</taxon>
        <taxon>Bacillati</taxon>
        <taxon>Bacillota</taxon>
        <taxon>Bacilli</taxon>
        <taxon>Bacillales</taxon>
        <taxon>Bacillaceae</taxon>
        <taxon>Lederbergia</taxon>
    </lineage>
</organism>
<protein>
    <recommendedName>
        <fullName evidence="2">Peptidase M56 domain-containing protein</fullName>
    </recommendedName>
</protein>
<name>A0A942TPL6_9BACI</name>
<evidence type="ECO:0000259" key="2">
    <source>
        <dbReference type="Pfam" id="PF05569"/>
    </source>
</evidence>
<dbReference type="PANTHER" id="PTHR34978:SF3">
    <property type="entry name" value="SLR0241 PROTEIN"/>
    <property type="match status" value="1"/>
</dbReference>
<gene>
    <name evidence="3" type="ORF">KHA93_08120</name>
</gene>
<reference evidence="3 4" key="1">
    <citation type="submission" date="2021-05" db="EMBL/GenBank/DDBJ databases">
        <title>Novel Bacillus species.</title>
        <authorList>
            <person name="Liu G."/>
        </authorList>
    </citation>
    <scope>NUCLEOTIDE SEQUENCE [LARGE SCALE GENOMIC DNA]</scope>
    <source>
        <strain evidence="3 4">FJAT-49732</strain>
    </source>
</reference>
<evidence type="ECO:0000313" key="4">
    <source>
        <dbReference type="Proteomes" id="UP000682713"/>
    </source>
</evidence>
<dbReference type="Proteomes" id="UP000682713">
    <property type="component" value="Unassembled WGS sequence"/>
</dbReference>
<dbReference type="AlphaFoldDB" id="A0A942TPL6"/>
<dbReference type="InterPro" id="IPR008756">
    <property type="entry name" value="Peptidase_M56"/>
</dbReference>
<feature type="domain" description="Peptidase M56" evidence="2">
    <location>
        <begin position="16"/>
        <end position="318"/>
    </location>
</feature>
<accession>A0A942TPL6</accession>
<evidence type="ECO:0000313" key="3">
    <source>
        <dbReference type="EMBL" id="MBS4199619.1"/>
    </source>
</evidence>
<feature type="transmembrane region" description="Helical" evidence="1">
    <location>
        <begin position="179"/>
        <end position="196"/>
    </location>
</feature>
<keyword evidence="1" id="KW-0812">Transmembrane</keyword>
<keyword evidence="1" id="KW-0472">Membrane</keyword>
<dbReference type="RefSeq" id="WP_213110284.1">
    <property type="nucleotide sequence ID" value="NZ_JAGYPJ010000001.1"/>
</dbReference>